<reference evidence="3" key="1">
    <citation type="submission" date="2020-06" db="EMBL/GenBank/DDBJ databases">
        <title>Draft genomic sequecing of Geomonas sp. Red745.</title>
        <authorList>
            <person name="Itoh H."/>
            <person name="Xu Z.X."/>
            <person name="Ushijima N."/>
            <person name="Masuda Y."/>
            <person name="Shiratori Y."/>
            <person name="Senoo K."/>
        </authorList>
    </citation>
    <scope>NUCLEOTIDE SEQUENCE [LARGE SCALE GENOMIC DNA]</scope>
    <source>
        <strain evidence="3">Red745</strain>
    </source>
</reference>
<sequence length="237" mass="26545">MSVRLMHSLNDTVQDHPLLAISYDDNVRAVLVKNLAAIVARVEPCASFCQAEAIALEEPCRGVVVDLTAMIKAKSEEKIVAYTLAAFFPALRVRAMGPLLVPMSMPGEAQQEKSLKAFVTNVCDRAPARRLRRYKRRPICVPTSIGERRGFTLNISWGGAFIADMNPERYQVGDLLKVTLPDFGMQVDVVVRRIQCWGEHRPPGVGVEFVTVTQELEMNLRELLNISRESDHDRQIT</sequence>
<dbReference type="AlphaFoldDB" id="A0A6V8N5Y4"/>
<dbReference type="Proteomes" id="UP000587586">
    <property type="component" value="Unassembled WGS sequence"/>
</dbReference>
<proteinExistence type="predicted"/>
<organism evidence="2 3">
    <name type="scientific">Geomonas limicola</name>
    <dbReference type="NCBI Taxonomy" id="2740186"/>
    <lineage>
        <taxon>Bacteria</taxon>
        <taxon>Pseudomonadati</taxon>
        <taxon>Thermodesulfobacteriota</taxon>
        <taxon>Desulfuromonadia</taxon>
        <taxon>Geobacterales</taxon>
        <taxon>Geobacteraceae</taxon>
        <taxon>Geomonas</taxon>
    </lineage>
</organism>
<gene>
    <name evidence="2" type="ORF">GMLC_09130</name>
</gene>
<name>A0A6V8N5Y4_9BACT</name>
<keyword evidence="3" id="KW-1185">Reference proteome</keyword>
<dbReference type="InterPro" id="IPR009875">
    <property type="entry name" value="PilZ_domain"/>
</dbReference>
<feature type="domain" description="PilZ" evidence="1">
    <location>
        <begin position="133"/>
        <end position="224"/>
    </location>
</feature>
<comment type="caution">
    <text evidence="2">The sequence shown here is derived from an EMBL/GenBank/DDBJ whole genome shotgun (WGS) entry which is preliminary data.</text>
</comment>
<evidence type="ECO:0000313" key="3">
    <source>
        <dbReference type="Proteomes" id="UP000587586"/>
    </source>
</evidence>
<accession>A0A6V8N5Y4</accession>
<dbReference type="Pfam" id="PF07238">
    <property type="entry name" value="PilZ"/>
    <property type="match status" value="1"/>
</dbReference>
<dbReference type="EMBL" id="BLXZ01000002">
    <property type="protein sequence ID" value="GFO67334.1"/>
    <property type="molecule type" value="Genomic_DNA"/>
</dbReference>
<protein>
    <recommendedName>
        <fullName evidence="1">PilZ domain-containing protein</fullName>
    </recommendedName>
</protein>
<dbReference type="GO" id="GO:0035438">
    <property type="term" value="F:cyclic-di-GMP binding"/>
    <property type="evidence" value="ECO:0007669"/>
    <property type="project" value="InterPro"/>
</dbReference>
<evidence type="ECO:0000259" key="1">
    <source>
        <dbReference type="Pfam" id="PF07238"/>
    </source>
</evidence>
<evidence type="ECO:0000313" key="2">
    <source>
        <dbReference type="EMBL" id="GFO67334.1"/>
    </source>
</evidence>
<dbReference type="Gene3D" id="2.40.10.220">
    <property type="entry name" value="predicted glycosyltransferase like domains"/>
    <property type="match status" value="1"/>
</dbReference>